<evidence type="ECO:0000313" key="7">
    <source>
        <dbReference type="EMBL" id="PGG99057.1"/>
    </source>
</evidence>
<dbReference type="PANTHER" id="PTHR46468">
    <property type="entry name" value="SENTRIN-SPECIFIC PROTEASE 8"/>
    <property type="match status" value="1"/>
</dbReference>
<comment type="similarity">
    <text evidence="1">Belongs to the peptidase C48 family.</text>
</comment>
<dbReference type="GO" id="GO:0000338">
    <property type="term" value="P:protein deneddylation"/>
    <property type="evidence" value="ECO:0007669"/>
    <property type="project" value="TreeGrafter"/>
</dbReference>
<accession>A0A2B7WRD0</accession>
<keyword evidence="4" id="KW-0788">Thiol protease</keyword>
<dbReference type="GO" id="GO:0019784">
    <property type="term" value="F:deNEDDylase activity"/>
    <property type="evidence" value="ECO:0007669"/>
    <property type="project" value="InterPro"/>
</dbReference>
<comment type="caution">
    <text evidence="7">The sequence shown here is derived from an EMBL/GenBank/DDBJ whole genome shotgun (WGS) entry which is preliminary data.</text>
</comment>
<gene>
    <name evidence="7" type="ORF">GX51_06474</name>
</gene>
<keyword evidence="2" id="KW-0645">Protease</keyword>
<dbReference type="Gene3D" id="3.40.395.10">
    <property type="entry name" value="Adenoviral Proteinase, Chain A"/>
    <property type="match status" value="1"/>
</dbReference>
<sequence>MFYLNDVTLLNKFWDRISTMSYSTDLLQSSPDDAYLSLTNEDVYTLKTEWLTDNVIAFWEEYLEREFLVNYQSANIVLLRPSMSFMLLQTADPRTLRDVLPDFTKTSHIFLPINDCRNVNEAEGGTHWSLLLVSVVDGVAFHYDSLPPGNCEEALQATQKLSRLLNKQLRFINLDDSPVQENSSDCGVFVCLHMRHLLLKRLLMANSSEKISMSLGGMRVNANNGRKEIVRIIERFRKKGERRRSYVSTFILVCSLLLLLVTFLALPVLPLLFFPDSELSARLRPEAWREGEFLARLSSTIAAISPPANVHYQIKEFMLRLVRGYQRAT</sequence>
<evidence type="ECO:0000313" key="8">
    <source>
        <dbReference type="Proteomes" id="UP000224080"/>
    </source>
</evidence>
<feature type="transmembrane region" description="Helical" evidence="5">
    <location>
        <begin position="245"/>
        <end position="273"/>
    </location>
</feature>
<dbReference type="InterPro" id="IPR003653">
    <property type="entry name" value="Peptidase_C48_C"/>
</dbReference>
<keyword evidence="5" id="KW-0812">Transmembrane</keyword>
<dbReference type="EMBL" id="PDNC01000107">
    <property type="protein sequence ID" value="PGG99057.1"/>
    <property type="molecule type" value="Genomic_DNA"/>
</dbReference>
<protein>
    <recommendedName>
        <fullName evidence="6">Ubiquitin-like protease family profile domain-containing protein</fullName>
    </recommendedName>
</protein>
<evidence type="ECO:0000256" key="1">
    <source>
        <dbReference type="ARBA" id="ARBA00005234"/>
    </source>
</evidence>
<evidence type="ECO:0000256" key="3">
    <source>
        <dbReference type="ARBA" id="ARBA00022801"/>
    </source>
</evidence>
<dbReference type="OrthoDB" id="5065855at2759"/>
<dbReference type="SUPFAM" id="SSF54001">
    <property type="entry name" value="Cysteine proteinases"/>
    <property type="match status" value="1"/>
</dbReference>
<dbReference type="FunFam" id="3.40.395.10:FF:000008">
    <property type="entry name" value="Ulp1 protease family protein"/>
    <property type="match status" value="1"/>
</dbReference>
<evidence type="ECO:0000256" key="5">
    <source>
        <dbReference type="SAM" id="Phobius"/>
    </source>
</evidence>
<evidence type="ECO:0000256" key="2">
    <source>
        <dbReference type="ARBA" id="ARBA00022670"/>
    </source>
</evidence>
<reference evidence="7 8" key="1">
    <citation type="submission" date="2017-10" db="EMBL/GenBank/DDBJ databases">
        <title>Comparative genomics in systemic dimorphic fungi from Ajellomycetaceae.</title>
        <authorList>
            <person name="Munoz J.F."/>
            <person name="Mcewen J.G."/>
            <person name="Clay O.K."/>
            <person name="Cuomo C.A."/>
        </authorList>
    </citation>
    <scope>NUCLEOTIDE SEQUENCE [LARGE SCALE GENOMIC DNA]</scope>
    <source>
        <strain evidence="7 8">UAMH130</strain>
    </source>
</reference>
<name>A0A2B7WRD0_9EURO</name>
<dbReference type="GO" id="GO:0006508">
    <property type="term" value="P:proteolysis"/>
    <property type="evidence" value="ECO:0007669"/>
    <property type="project" value="UniProtKB-KW"/>
</dbReference>
<dbReference type="PROSITE" id="PS50600">
    <property type="entry name" value="ULP_PROTEASE"/>
    <property type="match status" value="1"/>
</dbReference>
<dbReference type="InterPro" id="IPR038765">
    <property type="entry name" value="Papain-like_cys_pep_sf"/>
</dbReference>
<dbReference type="Proteomes" id="UP000224080">
    <property type="component" value="Unassembled WGS sequence"/>
</dbReference>
<dbReference type="GO" id="GO:0008234">
    <property type="term" value="F:cysteine-type peptidase activity"/>
    <property type="evidence" value="ECO:0007669"/>
    <property type="project" value="UniProtKB-KW"/>
</dbReference>
<dbReference type="InterPro" id="IPR044613">
    <property type="entry name" value="Nep1/2-like"/>
</dbReference>
<evidence type="ECO:0000259" key="6">
    <source>
        <dbReference type="PROSITE" id="PS50600"/>
    </source>
</evidence>
<dbReference type="PANTHER" id="PTHR46468:SF1">
    <property type="entry name" value="SENTRIN-SPECIFIC PROTEASE 8"/>
    <property type="match status" value="1"/>
</dbReference>
<feature type="domain" description="Ubiquitin-like protease family profile" evidence="6">
    <location>
        <begin position="36"/>
        <end position="197"/>
    </location>
</feature>
<dbReference type="Pfam" id="PF02902">
    <property type="entry name" value="Peptidase_C48"/>
    <property type="match status" value="1"/>
</dbReference>
<keyword evidence="5" id="KW-1133">Transmembrane helix</keyword>
<keyword evidence="3" id="KW-0378">Hydrolase</keyword>
<dbReference type="STRING" id="2060905.A0A2B7WRD0"/>
<evidence type="ECO:0000256" key="4">
    <source>
        <dbReference type="ARBA" id="ARBA00022807"/>
    </source>
</evidence>
<keyword evidence="5" id="KW-0472">Membrane</keyword>
<proteinExistence type="inferred from homology"/>
<organism evidence="7 8">
    <name type="scientific">Blastomyces parvus</name>
    <dbReference type="NCBI Taxonomy" id="2060905"/>
    <lineage>
        <taxon>Eukaryota</taxon>
        <taxon>Fungi</taxon>
        <taxon>Dikarya</taxon>
        <taxon>Ascomycota</taxon>
        <taxon>Pezizomycotina</taxon>
        <taxon>Eurotiomycetes</taxon>
        <taxon>Eurotiomycetidae</taxon>
        <taxon>Onygenales</taxon>
        <taxon>Ajellomycetaceae</taxon>
        <taxon>Blastomyces</taxon>
    </lineage>
</organism>
<keyword evidence="8" id="KW-1185">Reference proteome</keyword>
<dbReference type="AlphaFoldDB" id="A0A2B7WRD0"/>